<name>A0A9K3H2X9_HELAN</name>
<reference evidence="2" key="2">
    <citation type="submission" date="2020-06" db="EMBL/GenBank/DDBJ databases">
        <title>Helianthus annuus Genome sequencing and assembly Release 2.</title>
        <authorList>
            <person name="Gouzy J."/>
            <person name="Langlade N."/>
            <person name="Munos S."/>
        </authorList>
    </citation>
    <scope>NUCLEOTIDE SEQUENCE</scope>
    <source>
        <tissue evidence="2">Leaves</tissue>
    </source>
</reference>
<dbReference type="EMBL" id="MNCJ02000330">
    <property type="protein sequence ID" value="KAF5765522.1"/>
    <property type="molecule type" value="Genomic_DNA"/>
</dbReference>
<evidence type="ECO:0000313" key="2">
    <source>
        <dbReference type="EMBL" id="KAF5765522.1"/>
    </source>
</evidence>
<keyword evidence="1" id="KW-0175">Coiled coil</keyword>
<reference evidence="2" key="1">
    <citation type="journal article" date="2017" name="Nature">
        <title>The sunflower genome provides insights into oil metabolism, flowering and Asterid evolution.</title>
        <authorList>
            <person name="Badouin H."/>
            <person name="Gouzy J."/>
            <person name="Grassa C.J."/>
            <person name="Murat F."/>
            <person name="Staton S.E."/>
            <person name="Cottret L."/>
            <person name="Lelandais-Briere C."/>
            <person name="Owens G.L."/>
            <person name="Carrere S."/>
            <person name="Mayjonade B."/>
            <person name="Legrand L."/>
            <person name="Gill N."/>
            <person name="Kane N.C."/>
            <person name="Bowers J.E."/>
            <person name="Hubner S."/>
            <person name="Bellec A."/>
            <person name="Berard A."/>
            <person name="Berges H."/>
            <person name="Blanchet N."/>
            <person name="Boniface M.C."/>
            <person name="Brunel D."/>
            <person name="Catrice O."/>
            <person name="Chaidir N."/>
            <person name="Claudel C."/>
            <person name="Donnadieu C."/>
            <person name="Faraut T."/>
            <person name="Fievet G."/>
            <person name="Helmstetter N."/>
            <person name="King M."/>
            <person name="Knapp S.J."/>
            <person name="Lai Z."/>
            <person name="Le Paslier M.C."/>
            <person name="Lippi Y."/>
            <person name="Lorenzon L."/>
            <person name="Mandel J.R."/>
            <person name="Marage G."/>
            <person name="Marchand G."/>
            <person name="Marquand E."/>
            <person name="Bret-Mestries E."/>
            <person name="Morien E."/>
            <person name="Nambeesan S."/>
            <person name="Nguyen T."/>
            <person name="Pegot-Espagnet P."/>
            <person name="Pouilly N."/>
            <person name="Raftis F."/>
            <person name="Sallet E."/>
            <person name="Schiex T."/>
            <person name="Thomas J."/>
            <person name="Vandecasteele C."/>
            <person name="Vares D."/>
            <person name="Vear F."/>
            <person name="Vautrin S."/>
            <person name="Crespi M."/>
            <person name="Mangin B."/>
            <person name="Burke J.M."/>
            <person name="Salse J."/>
            <person name="Munos S."/>
            <person name="Vincourt P."/>
            <person name="Rieseberg L.H."/>
            <person name="Langlade N.B."/>
        </authorList>
    </citation>
    <scope>NUCLEOTIDE SEQUENCE</scope>
    <source>
        <tissue evidence="2">Leaves</tissue>
    </source>
</reference>
<keyword evidence="3" id="KW-1185">Reference proteome</keyword>
<evidence type="ECO:0000313" key="3">
    <source>
        <dbReference type="Proteomes" id="UP000215914"/>
    </source>
</evidence>
<evidence type="ECO:0000256" key="1">
    <source>
        <dbReference type="SAM" id="Coils"/>
    </source>
</evidence>
<dbReference type="Gramene" id="mRNA:HanXRQr2_Chr15g0704711">
    <property type="protein sequence ID" value="CDS:HanXRQr2_Chr15g0704711.1"/>
    <property type="gene ID" value="HanXRQr2_Chr15g0704711"/>
</dbReference>
<accession>A0A9K3H2X9</accession>
<sequence>MLAKERAELKKICDNDNKRMYAARSKITNLEAEVATLKGKVEEAQADRERVEVQQASPLSIYISLLVKNISNFFHWSVEFSARIVNKDKDLAAKDVEIVELKHRVFEAHEKSESLEIDLEAERVRADTAEEAKKAAVEARDISTTALNVA</sequence>
<gene>
    <name evidence="2" type="ORF">HanXRQr2_Chr15g0704711</name>
</gene>
<protein>
    <submittedName>
        <fullName evidence="2">Uncharacterized protein</fullName>
    </submittedName>
</protein>
<dbReference type="Proteomes" id="UP000215914">
    <property type="component" value="Unassembled WGS sequence"/>
</dbReference>
<proteinExistence type="predicted"/>
<dbReference type="AlphaFoldDB" id="A0A9K3H2X9"/>
<feature type="coiled-coil region" evidence="1">
    <location>
        <begin position="27"/>
        <end position="54"/>
    </location>
</feature>
<comment type="caution">
    <text evidence="2">The sequence shown here is derived from an EMBL/GenBank/DDBJ whole genome shotgun (WGS) entry which is preliminary data.</text>
</comment>
<organism evidence="2 3">
    <name type="scientific">Helianthus annuus</name>
    <name type="common">Common sunflower</name>
    <dbReference type="NCBI Taxonomy" id="4232"/>
    <lineage>
        <taxon>Eukaryota</taxon>
        <taxon>Viridiplantae</taxon>
        <taxon>Streptophyta</taxon>
        <taxon>Embryophyta</taxon>
        <taxon>Tracheophyta</taxon>
        <taxon>Spermatophyta</taxon>
        <taxon>Magnoliopsida</taxon>
        <taxon>eudicotyledons</taxon>
        <taxon>Gunneridae</taxon>
        <taxon>Pentapetalae</taxon>
        <taxon>asterids</taxon>
        <taxon>campanulids</taxon>
        <taxon>Asterales</taxon>
        <taxon>Asteraceae</taxon>
        <taxon>Asteroideae</taxon>
        <taxon>Heliantheae alliance</taxon>
        <taxon>Heliantheae</taxon>
        <taxon>Helianthus</taxon>
    </lineage>
</organism>